<protein>
    <recommendedName>
        <fullName evidence="5">Yip1 domain-containing protein</fullName>
    </recommendedName>
</protein>
<dbReference type="RefSeq" id="WP_106012937.1">
    <property type="nucleotide sequence ID" value="NZ_CP027226.1"/>
</dbReference>
<feature type="transmembrane region" description="Helical" evidence="2">
    <location>
        <begin position="149"/>
        <end position="171"/>
    </location>
</feature>
<feature type="transmembrane region" description="Helical" evidence="2">
    <location>
        <begin position="242"/>
        <end position="274"/>
    </location>
</feature>
<keyword evidence="2" id="KW-0472">Membrane</keyword>
<evidence type="ECO:0008006" key="5">
    <source>
        <dbReference type="Google" id="ProtNLM"/>
    </source>
</evidence>
<reference evidence="4" key="1">
    <citation type="submission" date="2018-02" db="EMBL/GenBank/DDBJ databases">
        <authorList>
            <person name="Holder M.E."/>
            <person name="Ajami N.J."/>
            <person name="Petrosino J.F."/>
        </authorList>
    </citation>
    <scope>NUCLEOTIDE SEQUENCE [LARGE SCALE GENOMIC DNA]</scope>
    <source>
        <strain evidence="4">CCUG 47711</strain>
    </source>
</reference>
<keyword evidence="4" id="KW-1185">Reference proteome</keyword>
<feature type="transmembrane region" description="Helical" evidence="2">
    <location>
        <begin position="294"/>
        <end position="317"/>
    </location>
</feature>
<dbReference type="Proteomes" id="UP000237947">
    <property type="component" value="Chromosome"/>
</dbReference>
<evidence type="ECO:0000313" key="3">
    <source>
        <dbReference type="EMBL" id="AVM42990.1"/>
    </source>
</evidence>
<evidence type="ECO:0000256" key="2">
    <source>
        <dbReference type="SAM" id="Phobius"/>
    </source>
</evidence>
<name>A0A2S0KPM7_9FIRM</name>
<gene>
    <name evidence="3" type="ORF">C5Q98_07105</name>
</gene>
<keyword evidence="2" id="KW-0812">Transmembrane</keyword>
<evidence type="ECO:0000313" key="4">
    <source>
        <dbReference type="Proteomes" id="UP000237947"/>
    </source>
</evidence>
<feature type="region of interest" description="Disordered" evidence="1">
    <location>
        <begin position="26"/>
        <end position="111"/>
    </location>
</feature>
<accession>A0A2S0KPM7</accession>
<keyword evidence="2" id="KW-1133">Transmembrane helix</keyword>
<feature type="transmembrane region" description="Helical" evidence="2">
    <location>
        <begin position="199"/>
        <end position="222"/>
    </location>
</feature>
<feature type="compositionally biased region" description="Low complexity" evidence="1">
    <location>
        <begin position="28"/>
        <end position="59"/>
    </location>
</feature>
<proteinExistence type="predicted"/>
<dbReference type="EMBL" id="CP027226">
    <property type="protein sequence ID" value="AVM42990.1"/>
    <property type="molecule type" value="Genomic_DNA"/>
</dbReference>
<organism evidence="3 4">
    <name type="scientific">Fastidiosipila sanguinis</name>
    <dbReference type="NCBI Taxonomy" id="236753"/>
    <lineage>
        <taxon>Bacteria</taxon>
        <taxon>Bacillati</taxon>
        <taxon>Bacillota</taxon>
        <taxon>Clostridia</taxon>
        <taxon>Eubacteriales</taxon>
        <taxon>Oscillospiraceae</taxon>
        <taxon>Fastidiosipila</taxon>
    </lineage>
</organism>
<evidence type="ECO:0000256" key="1">
    <source>
        <dbReference type="SAM" id="MobiDB-lite"/>
    </source>
</evidence>
<dbReference type="AlphaFoldDB" id="A0A2S0KPM7"/>
<feature type="compositionally biased region" description="Basic residues" evidence="1">
    <location>
        <begin position="96"/>
        <end position="107"/>
    </location>
</feature>
<feature type="compositionally biased region" description="Polar residues" evidence="1">
    <location>
        <begin position="60"/>
        <end position="88"/>
    </location>
</feature>
<sequence length="350" mass="39572">MGRYCFYCGKKLENDERCNCRYARKNNEQQSETGSTQSSSANNSTNKSASNSNEADNSSGPYTSSSKSEPGEKSQNSRFNRNKYSAFQESKEEHANRKKKTANKKSKIFNNGDSSGDKKQFSFLQFFSFFKNLFTSPTTVISDSKTARLWQLFVAVFIQALLFAFNIYLFVKNSNLSNLIILQDTTNRYNGFAKLGMSIFIRAFIFSIILDALRVVIAWIILKLISNQNFNFNDLWKVFLPGIYYSSIIYFISLALINGTGIQGLIIIVFAANLRLLVDIFSIRAWTSFTTDSLIGNTMIIAIIMAIIMSLGINFILPNVANFSVQPGKNENQTKPNIKVQRSIYDEISL</sequence>
<dbReference type="KEGG" id="fsa:C5Q98_07105"/>